<dbReference type="Pfam" id="PF03664">
    <property type="entry name" value="Glyco_hydro_62"/>
    <property type="match status" value="1"/>
</dbReference>
<dbReference type="EC" id="3.2.1.55" evidence="3"/>
<dbReference type="InterPro" id="IPR023296">
    <property type="entry name" value="Glyco_hydro_beta-prop_sf"/>
</dbReference>
<keyword evidence="9" id="KW-1185">Reference proteome</keyword>
<dbReference type="InterPro" id="IPR005193">
    <property type="entry name" value="GH62_arabinosidase"/>
</dbReference>
<keyword evidence="4" id="KW-0964">Secreted</keyword>
<proteinExistence type="predicted"/>
<evidence type="ECO:0000313" key="8">
    <source>
        <dbReference type="EMBL" id="QEG41835.1"/>
    </source>
</evidence>
<dbReference type="GO" id="GO:0046556">
    <property type="term" value="F:alpha-L-arabinofuranosidase activity"/>
    <property type="evidence" value="ECO:0007669"/>
    <property type="project" value="UniProtKB-EC"/>
</dbReference>
<comment type="subcellular location">
    <subcellularLocation>
        <location evidence="2">Secreted</location>
    </subcellularLocation>
</comment>
<dbReference type="GO" id="GO:0005576">
    <property type="term" value="C:extracellular region"/>
    <property type="evidence" value="ECO:0007669"/>
    <property type="project" value="UniProtKB-SubCell"/>
</dbReference>
<evidence type="ECO:0000313" key="9">
    <source>
        <dbReference type="Proteomes" id="UP000325286"/>
    </source>
</evidence>
<dbReference type="SUPFAM" id="SSF75005">
    <property type="entry name" value="Arabinanase/levansucrase/invertase"/>
    <property type="match status" value="1"/>
</dbReference>
<evidence type="ECO:0000256" key="5">
    <source>
        <dbReference type="ARBA" id="ARBA00022729"/>
    </source>
</evidence>
<dbReference type="GO" id="GO:0046373">
    <property type="term" value="P:L-arabinose metabolic process"/>
    <property type="evidence" value="ECO:0007669"/>
    <property type="project" value="InterPro"/>
</dbReference>
<protein>
    <recommendedName>
        <fullName evidence="3">non-reducing end alpha-L-arabinofuranosidase</fullName>
        <ecNumber evidence="3">3.2.1.55</ecNumber>
    </recommendedName>
</protein>
<keyword evidence="5" id="KW-0732">Signal</keyword>
<dbReference type="Proteomes" id="UP000325286">
    <property type="component" value="Chromosome"/>
</dbReference>
<dbReference type="Gene3D" id="2.115.10.20">
    <property type="entry name" value="Glycosyl hydrolase domain, family 43"/>
    <property type="match status" value="1"/>
</dbReference>
<evidence type="ECO:0000256" key="4">
    <source>
        <dbReference type="ARBA" id="ARBA00022525"/>
    </source>
</evidence>
<evidence type="ECO:0000256" key="7">
    <source>
        <dbReference type="ARBA" id="ARBA00023295"/>
    </source>
</evidence>
<reference evidence="8 9" key="1">
    <citation type="submission" date="2019-08" db="EMBL/GenBank/DDBJ databases">
        <title>Deep-cultivation of Planctomycetes and their phenomic and genomic characterization uncovers novel biology.</title>
        <authorList>
            <person name="Wiegand S."/>
            <person name="Jogler M."/>
            <person name="Boedeker C."/>
            <person name="Pinto D."/>
            <person name="Vollmers J."/>
            <person name="Rivas-Marin E."/>
            <person name="Kohn T."/>
            <person name="Peeters S.H."/>
            <person name="Heuer A."/>
            <person name="Rast P."/>
            <person name="Oberbeckmann S."/>
            <person name="Bunk B."/>
            <person name="Jeske O."/>
            <person name="Meyerdierks A."/>
            <person name="Storesund J.E."/>
            <person name="Kallscheuer N."/>
            <person name="Luecker S."/>
            <person name="Lage O.M."/>
            <person name="Pohl T."/>
            <person name="Merkel B.J."/>
            <person name="Hornburger P."/>
            <person name="Mueller R.-W."/>
            <person name="Bruemmer F."/>
            <person name="Labrenz M."/>
            <person name="Spormann A.M."/>
            <person name="Op den Camp H."/>
            <person name="Overmann J."/>
            <person name="Amann R."/>
            <person name="Jetten M.S.M."/>
            <person name="Mascher T."/>
            <person name="Medema M.H."/>
            <person name="Devos D.P."/>
            <person name="Kaster A.-K."/>
            <person name="Ovreas L."/>
            <person name="Rohde M."/>
            <person name="Galperin M.Y."/>
            <person name="Jogler C."/>
        </authorList>
    </citation>
    <scope>NUCLEOTIDE SEQUENCE [LARGE SCALE GENOMIC DNA]</scope>
    <source>
        <strain evidence="8 9">UC8</strain>
    </source>
</reference>
<dbReference type="AlphaFoldDB" id="A0A5B9QWS7"/>
<evidence type="ECO:0000256" key="1">
    <source>
        <dbReference type="ARBA" id="ARBA00001462"/>
    </source>
</evidence>
<gene>
    <name evidence="8" type="primary">xynC</name>
    <name evidence="8" type="ORF">UC8_38630</name>
</gene>
<keyword evidence="6 8" id="KW-0378">Hydrolase</keyword>
<evidence type="ECO:0000256" key="3">
    <source>
        <dbReference type="ARBA" id="ARBA00012670"/>
    </source>
</evidence>
<sequence length="367" mass="42412">MILSTQHTQWSQDCRFTFATLRAWGWGLVMLTATTVSCYGQEVSRQPVALRLPAMWEYSSPLIAPEKRTIEPSRAQKDPTIVFYEGRWHVFMTVKLPGRSAIEYCSFEKWDDAQESKRTLLQVSDSKYFCAPQVFYFTPHKRWYLIYQAGMPGSKKMWVAYSTSTNIADPQSWTKAQPMLDGGPDDPRTVGGLDYWIICDDKRAYLFLTSLDGRMWRLWTRLEDFPNGFDHCELALQDSIFEASHTYKLKGRNEYLTVIEQNGQRYFKAYVADRLDGPWTPLADTFERPFASARNIRPATGVRRWTDNVSHGELIRDGNDQTLTVDPENLQFVFQGMLEKHKSGKGYGAFQWRIGLLTPADSERVEP</sequence>
<accession>A0A5B9QWS7</accession>
<dbReference type="KEGG" id="rul:UC8_38630"/>
<evidence type="ECO:0000256" key="2">
    <source>
        <dbReference type="ARBA" id="ARBA00004613"/>
    </source>
</evidence>
<dbReference type="PANTHER" id="PTHR40631">
    <property type="entry name" value="ALPHA-L-ARABINOFURANOSIDASE AXHA-2-RELATED"/>
    <property type="match status" value="1"/>
</dbReference>
<evidence type="ECO:0000256" key="6">
    <source>
        <dbReference type="ARBA" id="ARBA00022801"/>
    </source>
</evidence>
<dbReference type="OrthoDB" id="9795554at2"/>
<dbReference type="PANTHER" id="PTHR40631:SF2">
    <property type="entry name" value="ALPHA-L-ARABINOFURANOSIDASE"/>
    <property type="match status" value="1"/>
</dbReference>
<name>A0A5B9QWS7_9BACT</name>
<organism evidence="8 9">
    <name type="scientific">Roseimaritima ulvae</name>
    <dbReference type="NCBI Taxonomy" id="980254"/>
    <lineage>
        <taxon>Bacteria</taxon>
        <taxon>Pseudomonadati</taxon>
        <taxon>Planctomycetota</taxon>
        <taxon>Planctomycetia</taxon>
        <taxon>Pirellulales</taxon>
        <taxon>Pirellulaceae</taxon>
        <taxon>Roseimaritima</taxon>
    </lineage>
</organism>
<dbReference type="EMBL" id="CP042914">
    <property type="protein sequence ID" value="QEG41835.1"/>
    <property type="molecule type" value="Genomic_DNA"/>
</dbReference>
<keyword evidence="7 8" id="KW-0326">Glycosidase</keyword>
<comment type="catalytic activity">
    <reaction evidence="1">
        <text>Hydrolysis of terminal non-reducing alpha-L-arabinofuranoside residues in alpha-L-arabinosides.</text>
        <dbReference type="EC" id="3.2.1.55"/>
    </reaction>
</comment>